<keyword evidence="4" id="KW-0804">Transcription</keyword>
<keyword evidence="3" id="KW-0805">Transcription regulation</keyword>
<evidence type="ECO:0000256" key="2">
    <source>
        <dbReference type="ARBA" id="ARBA00022723"/>
    </source>
</evidence>
<gene>
    <name evidence="7" type="ORF">B0J13DRAFT_69292</name>
</gene>
<evidence type="ECO:0000313" key="8">
    <source>
        <dbReference type="Proteomes" id="UP000717696"/>
    </source>
</evidence>
<feature type="compositionally biased region" description="Polar residues" evidence="6">
    <location>
        <begin position="26"/>
        <end position="46"/>
    </location>
</feature>
<evidence type="ECO:0008006" key="9">
    <source>
        <dbReference type="Google" id="ProtNLM"/>
    </source>
</evidence>
<evidence type="ECO:0000256" key="1">
    <source>
        <dbReference type="ARBA" id="ARBA00004123"/>
    </source>
</evidence>
<dbReference type="GO" id="GO:0000981">
    <property type="term" value="F:DNA-binding transcription factor activity, RNA polymerase II-specific"/>
    <property type="evidence" value="ECO:0007669"/>
    <property type="project" value="InterPro"/>
</dbReference>
<organism evidence="7 8">
    <name type="scientific">Dactylonectria estremocensis</name>
    <dbReference type="NCBI Taxonomy" id="1079267"/>
    <lineage>
        <taxon>Eukaryota</taxon>
        <taxon>Fungi</taxon>
        <taxon>Dikarya</taxon>
        <taxon>Ascomycota</taxon>
        <taxon>Pezizomycotina</taxon>
        <taxon>Sordariomycetes</taxon>
        <taxon>Hypocreomycetidae</taxon>
        <taxon>Hypocreales</taxon>
        <taxon>Nectriaceae</taxon>
        <taxon>Dactylonectria</taxon>
    </lineage>
</organism>
<dbReference type="PANTHER" id="PTHR47338">
    <property type="entry name" value="ZN(II)2CYS6 TRANSCRIPTION FACTOR (EUROFUNG)-RELATED"/>
    <property type="match status" value="1"/>
</dbReference>
<evidence type="ECO:0000313" key="7">
    <source>
        <dbReference type="EMBL" id="KAH7139964.1"/>
    </source>
</evidence>
<feature type="region of interest" description="Disordered" evidence="6">
    <location>
        <begin position="26"/>
        <end position="67"/>
    </location>
</feature>
<dbReference type="Proteomes" id="UP000717696">
    <property type="component" value="Unassembled WGS sequence"/>
</dbReference>
<comment type="caution">
    <text evidence="7">The sequence shown here is derived from an EMBL/GenBank/DDBJ whole genome shotgun (WGS) entry which is preliminary data.</text>
</comment>
<evidence type="ECO:0000256" key="5">
    <source>
        <dbReference type="ARBA" id="ARBA00023242"/>
    </source>
</evidence>
<proteinExistence type="predicted"/>
<evidence type="ECO:0000256" key="6">
    <source>
        <dbReference type="SAM" id="MobiDB-lite"/>
    </source>
</evidence>
<dbReference type="AlphaFoldDB" id="A0A9P9EMT8"/>
<protein>
    <recommendedName>
        <fullName evidence="9">Transcription factor domain-containing protein</fullName>
    </recommendedName>
</protein>
<dbReference type="PANTHER" id="PTHR47338:SF27">
    <property type="entry name" value="ZN(II)2CYS6 TRANSCRIPTION FACTOR (EUROFUNG)"/>
    <property type="match status" value="1"/>
</dbReference>
<keyword evidence="8" id="KW-1185">Reference proteome</keyword>
<dbReference type="EMBL" id="JAGMUU010000014">
    <property type="protein sequence ID" value="KAH7139964.1"/>
    <property type="molecule type" value="Genomic_DNA"/>
</dbReference>
<evidence type="ECO:0000256" key="3">
    <source>
        <dbReference type="ARBA" id="ARBA00023015"/>
    </source>
</evidence>
<reference evidence="7" key="1">
    <citation type="journal article" date="2021" name="Nat. Commun.">
        <title>Genetic determinants of endophytism in the Arabidopsis root mycobiome.</title>
        <authorList>
            <person name="Mesny F."/>
            <person name="Miyauchi S."/>
            <person name="Thiergart T."/>
            <person name="Pickel B."/>
            <person name="Atanasova L."/>
            <person name="Karlsson M."/>
            <person name="Huettel B."/>
            <person name="Barry K.W."/>
            <person name="Haridas S."/>
            <person name="Chen C."/>
            <person name="Bauer D."/>
            <person name="Andreopoulos W."/>
            <person name="Pangilinan J."/>
            <person name="LaButti K."/>
            <person name="Riley R."/>
            <person name="Lipzen A."/>
            <person name="Clum A."/>
            <person name="Drula E."/>
            <person name="Henrissat B."/>
            <person name="Kohler A."/>
            <person name="Grigoriev I.V."/>
            <person name="Martin F.M."/>
            <person name="Hacquard S."/>
        </authorList>
    </citation>
    <scope>NUCLEOTIDE SEQUENCE</scope>
    <source>
        <strain evidence="7">MPI-CAGE-AT-0021</strain>
    </source>
</reference>
<name>A0A9P9EMT8_9HYPO</name>
<keyword evidence="5" id="KW-0539">Nucleus</keyword>
<evidence type="ECO:0000256" key="4">
    <source>
        <dbReference type="ARBA" id="ARBA00023163"/>
    </source>
</evidence>
<accession>A0A9P9EMT8</accession>
<dbReference type="InterPro" id="IPR050815">
    <property type="entry name" value="TF_fung"/>
</dbReference>
<dbReference type="GO" id="GO:0046872">
    <property type="term" value="F:metal ion binding"/>
    <property type="evidence" value="ECO:0007669"/>
    <property type="project" value="UniProtKB-KW"/>
</dbReference>
<comment type="subcellular location">
    <subcellularLocation>
        <location evidence="1">Nucleus</location>
    </subcellularLocation>
</comment>
<dbReference type="CDD" id="cd12148">
    <property type="entry name" value="fungal_TF_MHR"/>
    <property type="match status" value="1"/>
</dbReference>
<keyword evidence="2" id="KW-0479">Metal-binding</keyword>
<dbReference type="GO" id="GO:0005634">
    <property type="term" value="C:nucleus"/>
    <property type="evidence" value="ECO:0007669"/>
    <property type="project" value="UniProtKB-SubCell"/>
</dbReference>
<sequence>MPPVLEESTRTSSHVFPLVENTINHPESADVTASSEPVSRPSNNILSRAVPLPRPPQPVHDSPVASDNWQGVSLSNEVALLLAEIYFERHYEAELLFHKQRFLQDHDAGTLPSYVSLAVFAFASLFLTHVPGGLAEGEIGVAEIARTDWSAVGQRWAEQASQGALMHADKPCMENVQACQTLALYWFARSETIRTNMHTGIAHRTCRLLQFGQTNQGWQANSTVDRQLRLGCFWACWLTKCASHENARFQTTCWADVAGCPLPLDNADDSALGFTHCVDKDGTILEIGDTSSGFKLGFNAALVVTQGLWWEVQQFVQSLQQGGCSPSHWAPKILLLDQKLESLYDRMDPSLQYDLSSPGTRNNPRHLGRLCSLNYLYHLCVSYLHSSLVPVLSCSMQTPKISRSMLRLAAEQALKHSTIMTNISQHFMTQKTAVSKLWPIVGYGAYVCAAIQLRYFLALRILTDERLERAKVHLKLVDELSNYWMTLKPLHANMEQQFSQAQAITSQGGHGPSENRSSDDEVVCLTNRLDAALSPDYISTYVSDDGNRELQDHGVPAPVNPVNTPPVLITAPNSEVQLTPARLQMADFSNDTEALAVGTHVGASRLAELASRASDAAVREDSIWWSQDPDSLGEVFSQGFCFLNELGFEMDTY</sequence>
<dbReference type="OrthoDB" id="309640at2759"/>